<evidence type="ECO:0000313" key="11">
    <source>
        <dbReference type="Proteomes" id="UP000001396"/>
    </source>
</evidence>
<evidence type="ECO:0000256" key="8">
    <source>
        <dbReference type="SAM" id="Phobius"/>
    </source>
</evidence>
<dbReference type="OMA" id="NYTLPCG"/>
<dbReference type="EMBL" id="ADBJ01000047">
    <property type="protein sequence ID" value="EFA76316.1"/>
    <property type="molecule type" value="Genomic_DNA"/>
</dbReference>
<dbReference type="SUPFAM" id="SSF51126">
    <property type="entry name" value="Pectin lyase-like"/>
    <property type="match status" value="3"/>
</dbReference>
<dbReference type="PANTHER" id="PTHR11319:SF35">
    <property type="entry name" value="OUTER MEMBRANE PROTEIN PMPC-RELATED"/>
    <property type="match status" value="1"/>
</dbReference>
<organism evidence="10 11">
    <name type="scientific">Heterostelium pallidum (strain ATCC 26659 / Pp 5 / PN500)</name>
    <name type="common">Cellular slime mold</name>
    <name type="synonym">Polysphondylium pallidum</name>
    <dbReference type="NCBI Taxonomy" id="670386"/>
    <lineage>
        <taxon>Eukaryota</taxon>
        <taxon>Amoebozoa</taxon>
        <taxon>Evosea</taxon>
        <taxon>Eumycetozoa</taxon>
        <taxon>Dictyostelia</taxon>
        <taxon>Acytosteliales</taxon>
        <taxon>Acytosteliaceae</taxon>
        <taxon>Heterostelium</taxon>
    </lineage>
</organism>
<dbReference type="GO" id="GO:0005576">
    <property type="term" value="C:extracellular region"/>
    <property type="evidence" value="ECO:0007669"/>
    <property type="project" value="UniProtKB-SubCell"/>
</dbReference>
<keyword evidence="4" id="KW-0964">Secreted</keyword>
<evidence type="ECO:0000256" key="3">
    <source>
        <dbReference type="ARBA" id="ARBA00004613"/>
    </source>
</evidence>
<keyword evidence="5 9" id="KW-0732">Signal</keyword>
<proteinExistence type="predicted"/>
<dbReference type="InterPro" id="IPR003368">
    <property type="entry name" value="POMP_repeat"/>
</dbReference>
<feature type="transmembrane region" description="Helical" evidence="8">
    <location>
        <begin position="1005"/>
        <end position="1029"/>
    </location>
</feature>
<dbReference type="AlphaFoldDB" id="D3BQ96"/>
<evidence type="ECO:0000256" key="9">
    <source>
        <dbReference type="SAM" id="SignalP"/>
    </source>
</evidence>
<keyword evidence="6 8" id="KW-0472">Membrane</keyword>
<evidence type="ECO:0000256" key="1">
    <source>
        <dbReference type="ARBA" id="ARBA00004196"/>
    </source>
</evidence>
<reference evidence="10 11" key="1">
    <citation type="journal article" date="2011" name="Genome Res.">
        <title>Phylogeny-wide analysis of social amoeba genomes highlights ancient origins for complex intercellular communication.</title>
        <authorList>
            <person name="Heidel A.J."/>
            <person name="Lawal H.M."/>
            <person name="Felder M."/>
            <person name="Schilde C."/>
            <person name="Helps N.R."/>
            <person name="Tunggal B."/>
            <person name="Rivero F."/>
            <person name="John U."/>
            <person name="Schleicher M."/>
            <person name="Eichinger L."/>
            <person name="Platzer M."/>
            <person name="Noegel A.A."/>
            <person name="Schaap P."/>
            <person name="Gloeckner G."/>
        </authorList>
    </citation>
    <scope>NUCLEOTIDE SEQUENCE [LARGE SCALE GENOMIC DNA]</scope>
    <source>
        <strain evidence="11">ATCC 26659 / Pp 5 / PN500</strain>
    </source>
</reference>
<evidence type="ECO:0000256" key="7">
    <source>
        <dbReference type="ARBA" id="ARBA00023237"/>
    </source>
</evidence>
<dbReference type="InterPro" id="IPR011050">
    <property type="entry name" value="Pectin_lyase_fold/virulence"/>
</dbReference>
<accession>D3BQ96</accession>
<evidence type="ECO:0000313" key="10">
    <source>
        <dbReference type="EMBL" id="EFA76316.1"/>
    </source>
</evidence>
<keyword evidence="11" id="KW-1185">Reference proteome</keyword>
<dbReference type="Pfam" id="PF02415">
    <property type="entry name" value="Chlam_PMP"/>
    <property type="match status" value="2"/>
</dbReference>
<protein>
    <submittedName>
        <fullName evidence="10">Uncharacterized protein</fullName>
    </submittedName>
</protein>
<keyword evidence="8" id="KW-1133">Transmembrane helix</keyword>
<dbReference type="Proteomes" id="UP000001396">
    <property type="component" value="Unassembled WGS sequence"/>
</dbReference>
<dbReference type="InterPro" id="IPR006626">
    <property type="entry name" value="PbH1"/>
</dbReference>
<dbReference type="CDD" id="cd12841">
    <property type="entry name" value="TM_EphA1"/>
    <property type="match status" value="1"/>
</dbReference>
<evidence type="ECO:0000256" key="5">
    <source>
        <dbReference type="ARBA" id="ARBA00022729"/>
    </source>
</evidence>
<evidence type="ECO:0000256" key="4">
    <source>
        <dbReference type="ARBA" id="ARBA00022525"/>
    </source>
</evidence>
<dbReference type="NCBIfam" id="TIGR01376">
    <property type="entry name" value="POMP_repeat"/>
    <property type="match status" value="1"/>
</dbReference>
<evidence type="ECO:0000256" key="2">
    <source>
        <dbReference type="ARBA" id="ARBA00004442"/>
    </source>
</evidence>
<comment type="subcellular location">
    <subcellularLocation>
        <location evidence="1">Cell envelope</location>
    </subcellularLocation>
    <subcellularLocation>
        <location evidence="2">Cell outer membrane</location>
    </subcellularLocation>
    <subcellularLocation>
        <location evidence="3">Secreted</location>
    </subcellularLocation>
</comment>
<dbReference type="GeneID" id="31365550"/>
<dbReference type="RefSeq" id="XP_020428448.1">
    <property type="nucleotide sequence ID" value="XM_020580863.1"/>
</dbReference>
<gene>
    <name evidence="10" type="ORF">PPL_10079</name>
</gene>
<feature type="transmembrane region" description="Helical" evidence="8">
    <location>
        <begin position="514"/>
        <end position="535"/>
    </location>
</feature>
<evidence type="ECO:0000256" key="6">
    <source>
        <dbReference type="ARBA" id="ARBA00023136"/>
    </source>
</evidence>
<dbReference type="PANTHER" id="PTHR11319">
    <property type="entry name" value="G PROTEIN-COUPLED RECEPTOR-RELATED"/>
    <property type="match status" value="1"/>
</dbReference>
<feature type="signal peptide" evidence="9">
    <location>
        <begin position="1"/>
        <end position="22"/>
    </location>
</feature>
<sequence>MNRYILLITFFCCSIVVETSSAQPVTLFVNPYLVNYTLPCGASADNACPDIVNALASTQSDNVLLSVGDATLTGKNNTNISLLNRTVTIQGNPDSYADIELNYNGTFFIIEDSEQYNGPTTLTLQYLRIVNGTGYSSGNVHLGGVVYMNTSYSNTVLVVDHISVINNHADDGAVVYTALPTTSNPSFSSTIVISNAEFIANKASGNGAVIYSQVTDTKLQITNSSFVNNKGNTIITSNITTAILANILIDSNQGSLYIMDLYGDSSSMISLQNLVVSNNQITTGNQQPTGYILNLYQVIVSIKDSIFANNTNGTPIKFKGEGGMGITNTTFSSNTSKKNGGAIYSTQGTLTVWNSTMINNQADQGGAIAVYQSSLTLSDVIIVGNQAVTSGGGLFILNDQHGSSVIINSTTFGQNFVSGQNGIGTVMYINNSATPPTKIKLNDVVLFNNTYNQYTEPIYCTGSADVVMNDIETDFKSLITCLSVERCSYSGNYNGVSACPSGEPTKTPLSGGEIAAIVTGSIAGATLLIIIIYFARKRFIRAKYNVIICSSQTVTLFVNSNVTNYTLPCGDTLDNACPDIVSALSSSNSTVLLLKLESGIYTGENNTNIKLLFNCTITIQGNQDNYATIDLVSNGSFIIIQDTQQQRGLSNLTLQYLNIKNGSGSSFNSYDGGVFYINTHYSTNNIVIDSVIVSNNNATNGGVFYVYSQGVTNITISNSVFSDNTASEEGAILTTTSSTKPCNLWITNSIINGNTASYSIISTDDSFVSLSNVVISSNIANTTILRFLNNENVLIQNLTLVNNQVNGIGPSISDYGFITLINNNVIVVNSKLSNNVGMASPITFYSIGQLGVHNTLFDSNRLPDSGGALNIAQGIAYISNCTFSNNQANFGGAIYLSNALGLVIGNSTFSGNSVGTSGEASILYISNSKTTVEFNGVVFTNTTVNKQSNAIYCSGANLELNDIESDTNDIVTCSEPDVDNKDKCTYSGNFRVCKSKGSNDDKSHVRIIVGVVVGVTGGILLTVFIYIIYKRHHNHHKYKSYY</sequence>
<name>D3BQ96_HETP5</name>
<keyword evidence="8" id="KW-0812">Transmembrane</keyword>
<keyword evidence="7" id="KW-0998">Cell outer membrane</keyword>
<dbReference type="InParanoid" id="D3BQ96"/>
<comment type="caution">
    <text evidence="10">The sequence shown here is derived from an EMBL/GenBank/DDBJ whole genome shotgun (WGS) entry which is preliminary data.</text>
</comment>
<dbReference type="SMART" id="SM00710">
    <property type="entry name" value="PbH1"/>
    <property type="match status" value="14"/>
</dbReference>
<feature type="chain" id="PRO_5003042422" evidence="9">
    <location>
        <begin position="23"/>
        <end position="1042"/>
    </location>
</feature>